<dbReference type="Proteomes" id="UP000826656">
    <property type="component" value="Unassembled WGS sequence"/>
</dbReference>
<evidence type="ECO:0000313" key="2">
    <source>
        <dbReference type="EMBL" id="KAH0776277.1"/>
    </source>
</evidence>
<evidence type="ECO:0000313" key="3">
    <source>
        <dbReference type="Proteomes" id="UP000826656"/>
    </source>
</evidence>
<sequence length="161" mass="18099">MAISTCTPTWIQEIVGSYIDDPHVQEILIMLLVDSQGPSLGHYSTRVHKKKGKVYVGSHRILKQHLISTFHDTPLGGHSGQLETLKRLAQHFYWPNMKLMKVFPNPEVGCHIGSGGSVHQALFKLLGTQLHYNSAYHPSSDGQTERVKRCLENYMSCMVSN</sequence>
<proteinExistence type="predicted"/>
<evidence type="ECO:0000259" key="1">
    <source>
        <dbReference type="Pfam" id="PF17921"/>
    </source>
</evidence>
<gene>
    <name evidence="2" type="ORF">KY290_007688</name>
</gene>
<dbReference type="InterPro" id="IPR036397">
    <property type="entry name" value="RNaseH_sf"/>
</dbReference>
<dbReference type="Pfam" id="PF17921">
    <property type="entry name" value="Integrase_H2C2"/>
    <property type="match status" value="1"/>
</dbReference>
<accession>A0ABQ7W6E4</accession>
<dbReference type="SUPFAM" id="SSF53098">
    <property type="entry name" value="Ribonuclease H-like"/>
    <property type="match status" value="1"/>
</dbReference>
<dbReference type="InterPro" id="IPR012337">
    <property type="entry name" value="RNaseH-like_sf"/>
</dbReference>
<comment type="caution">
    <text evidence="2">The sequence shown here is derived from an EMBL/GenBank/DDBJ whole genome shotgun (WGS) entry which is preliminary data.</text>
</comment>
<organism evidence="2 3">
    <name type="scientific">Solanum tuberosum</name>
    <name type="common">Potato</name>
    <dbReference type="NCBI Taxonomy" id="4113"/>
    <lineage>
        <taxon>Eukaryota</taxon>
        <taxon>Viridiplantae</taxon>
        <taxon>Streptophyta</taxon>
        <taxon>Embryophyta</taxon>
        <taxon>Tracheophyta</taxon>
        <taxon>Spermatophyta</taxon>
        <taxon>Magnoliopsida</taxon>
        <taxon>eudicotyledons</taxon>
        <taxon>Gunneridae</taxon>
        <taxon>Pentapetalae</taxon>
        <taxon>asterids</taxon>
        <taxon>lamiids</taxon>
        <taxon>Solanales</taxon>
        <taxon>Solanaceae</taxon>
        <taxon>Solanoideae</taxon>
        <taxon>Solaneae</taxon>
        <taxon>Solanum</taxon>
    </lineage>
</organism>
<protein>
    <recommendedName>
        <fullName evidence="1">Integrase zinc-binding domain-containing protein</fullName>
    </recommendedName>
</protein>
<dbReference type="InterPro" id="IPR041588">
    <property type="entry name" value="Integrase_H2C2"/>
</dbReference>
<reference evidence="2 3" key="1">
    <citation type="journal article" date="2021" name="bioRxiv">
        <title>Chromosome-scale and haplotype-resolved genome assembly of a tetraploid potato cultivar.</title>
        <authorList>
            <person name="Sun H."/>
            <person name="Jiao W.-B."/>
            <person name="Krause K."/>
            <person name="Campoy J.A."/>
            <person name="Goel M."/>
            <person name="Folz-Donahue K."/>
            <person name="Kukat C."/>
            <person name="Huettel B."/>
            <person name="Schneeberger K."/>
        </authorList>
    </citation>
    <scope>NUCLEOTIDE SEQUENCE [LARGE SCALE GENOMIC DNA]</scope>
    <source>
        <strain evidence="2">SolTubOtavaFocal</strain>
        <tissue evidence="2">Leaves</tissue>
    </source>
</reference>
<dbReference type="EMBL" id="JAIVGD010000003">
    <property type="protein sequence ID" value="KAH0776277.1"/>
    <property type="molecule type" value="Genomic_DNA"/>
</dbReference>
<dbReference type="Gene3D" id="3.30.420.10">
    <property type="entry name" value="Ribonuclease H-like superfamily/Ribonuclease H"/>
    <property type="match status" value="1"/>
</dbReference>
<keyword evidence="3" id="KW-1185">Reference proteome</keyword>
<feature type="domain" description="Integrase zinc-binding" evidence="1">
    <location>
        <begin position="62"/>
        <end position="98"/>
    </location>
</feature>
<dbReference type="Gene3D" id="1.10.340.70">
    <property type="match status" value="1"/>
</dbReference>
<name>A0ABQ7W6E4_SOLTU</name>